<proteinExistence type="predicted"/>
<sequence length="170" mass="19179">MKGSLNAILPEPIGPETEAIILAHFKRKLKSAAQVTVSLLREMEKRFGSEARQVLRHMVAGQKPNPRPTGTGDPRADLHAFCERLEQGCAGSHQWQREVDEPDRIGYRFTRCLWAEIYRELGEPELGLYYCAGDEPGVKSVNPKLGFHRSKVLMQGDDLCDHVFYVEDAT</sequence>
<accession>X0T567</accession>
<reference evidence="1" key="1">
    <citation type="journal article" date="2014" name="Front. Microbiol.">
        <title>High frequency of phylogenetically diverse reductive dehalogenase-homologous genes in deep subseafloor sedimentary metagenomes.</title>
        <authorList>
            <person name="Kawai M."/>
            <person name="Futagami T."/>
            <person name="Toyoda A."/>
            <person name="Takaki Y."/>
            <person name="Nishi S."/>
            <person name="Hori S."/>
            <person name="Arai W."/>
            <person name="Tsubouchi T."/>
            <person name="Morono Y."/>
            <person name="Uchiyama I."/>
            <person name="Ito T."/>
            <person name="Fujiyama A."/>
            <person name="Inagaki F."/>
            <person name="Takami H."/>
        </authorList>
    </citation>
    <scope>NUCLEOTIDE SEQUENCE</scope>
    <source>
        <strain evidence="1">Expedition CK06-06</strain>
    </source>
</reference>
<evidence type="ECO:0008006" key="2">
    <source>
        <dbReference type="Google" id="ProtNLM"/>
    </source>
</evidence>
<name>X0T567_9ZZZZ</name>
<comment type="caution">
    <text evidence="1">The sequence shown here is derived from an EMBL/GenBank/DDBJ whole genome shotgun (WGS) entry which is preliminary data.</text>
</comment>
<dbReference type="Pfam" id="PF14196">
    <property type="entry name" value="ATC_hydrolase"/>
    <property type="match status" value="1"/>
</dbReference>
<evidence type="ECO:0000313" key="1">
    <source>
        <dbReference type="EMBL" id="GAF82451.1"/>
    </source>
</evidence>
<dbReference type="InterPro" id="IPR026002">
    <property type="entry name" value="ATC_hydrolase-like"/>
</dbReference>
<protein>
    <recommendedName>
        <fullName evidence="2">L-2-amino-thiazoline-4-carboxylic acid hydrolase</fullName>
    </recommendedName>
</protein>
<dbReference type="AlphaFoldDB" id="X0T567"/>
<dbReference type="EMBL" id="BARS01006042">
    <property type="protein sequence ID" value="GAF82451.1"/>
    <property type="molecule type" value="Genomic_DNA"/>
</dbReference>
<organism evidence="1">
    <name type="scientific">marine sediment metagenome</name>
    <dbReference type="NCBI Taxonomy" id="412755"/>
    <lineage>
        <taxon>unclassified sequences</taxon>
        <taxon>metagenomes</taxon>
        <taxon>ecological metagenomes</taxon>
    </lineage>
</organism>
<gene>
    <name evidence="1" type="ORF">S01H1_11823</name>
</gene>